<keyword evidence="2" id="KW-1185">Reference proteome</keyword>
<proteinExistence type="predicted"/>
<accession>A0A553NV07</accession>
<dbReference type="EMBL" id="VCGU01000010">
    <property type="protein sequence ID" value="TRY69256.1"/>
    <property type="molecule type" value="Genomic_DNA"/>
</dbReference>
<name>A0A553NV07_TIGCA</name>
<evidence type="ECO:0000313" key="1">
    <source>
        <dbReference type="EMBL" id="TRY69256.1"/>
    </source>
</evidence>
<gene>
    <name evidence="1" type="ORF">TCAL_16523</name>
</gene>
<comment type="caution">
    <text evidence="1">The sequence shown here is derived from an EMBL/GenBank/DDBJ whole genome shotgun (WGS) entry which is preliminary data.</text>
</comment>
<dbReference type="AlphaFoldDB" id="A0A553NV07"/>
<evidence type="ECO:0000313" key="2">
    <source>
        <dbReference type="Proteomes" id="UP000318571"/>
    </source>
</evidence>
<protein>
    <submittedName>
        <fullName evidence="1">Uncharacterized protein</fullName>
    </submittedName>
</protein>
<sequence length="91" mass="10497">MCATQLRQPKRKPTTTKLIIGHSIQQYPIQFSTGFRDCRIHFFPVNVFLRSEQDNYVPSGLPSEEQILGQECQPFRSIEITDQIPIDDSSK</sequence>
<reference evidence="1 2" key="1">
    <citation type="journal article" date="2018" name="Nat. Ecol. Evol.">
        <title>Genomic signatures of mitonuclear coevolution across populations of Tigriopus californicus.</title>
        <authorList>
            <person name="Barreto F.S."/>
            <person name="Watson E.T."/>
            <person name="Lima T.G."/>
            <person name="Willett C.S."/>
            <person name="Edmands S."/>
            <person name="Li W."/>
            <person name="Burton R.S."/>
        </authorList>
    </citation>
    <scope>NUCLEOTIDE SEQUENCE [LARGE SCALE GENOMIC DNA]</scope>
    <source>
        <strain evidence="1 2">San Diego</strain>
    </source>
</reference>
<organism evidence="1 2">
    <name type="scientific">Tigriopus californicus</name>
    <name type="common">Marine copepod</name>
    <dbReference type="NCBI Taxonomy" id="6832"/>
    <lineage>
        <taxon>Eukaryota</taxon>
        <taxon>Metazoa</taxon>
        <taxon>Ecdysozoa</taxon>
        <taxon>Arthropoda</taxon>
        <taxon>Crustacea</taxon>
        <taxon>Multicrustacea</taxon>
        <taxon>Hexanauplia</taxon>
        <taxon>Copepoda</taxon>
        <taxon>Harpacticoida</taxon>
        <taxon>Harpacticidae</taxon>
        <taxon>Tigriopus</taxon>
    </lineage>
</organism>
<dbReference type="Proteomes" id="UP000318571">
    <property type="component" value="Chromosome 1"/>
</dbReference>